<organism evidence="2 3">
    <name type="scientific">Rhodopirellula baltica WH47</name>
    <dbReference type="NCBI Taxonomy" id="991778"/>
    <lineage>
        <taxon>Bacteria</taxon>
        <taxon>Pseudomonadati</taxon>
        <taxon>Planctomycetota</taxon>
        <taxon>Planctomycetia</taxon>
        <taxon>Pirellulales</taxon>
        <taxon>Pirellulaceae</taxon>
        <taxon>Rhodopirellula</taxon>
    </lineage>
</organism>
<dbReference type="GO" id="GO:0016491">
    <property type="term" value="F:oxidoreductase activity"/>
    <property type="evidence" value="ECO:0007669"/>
    <property type="project" value="InterPro"/>
</dbReference>
<dbReference type="InterPro" id="IPR013766">
    <property type="entry name" value="Thioredoxin_domain"/>
</dbReference>
<dbReference type="InterPro" id="IPR047262">
    <property type="entry name" value="PRX-like1"/>
</dbReference>
<dbReference type="EMBL" id="AFAR01000157">
    <property type="protein sequence ID" value="EGF27175.1"/>
    <property type="molecule type" value="Genomic_DNA"/>
</dbReference>
<gene>
    <name evidence="2" type="ORF">RBWH47_04602</name>
</gene>
<dbReference type="CDD" id="cd02969">
    <property type="entry name" value="PRX_like1"/>
    <property type="match status" value="1"/>
</dbReference>
<dbReference type="SUPFAM" id="SSF52833">
    <property type="entry name" value="Thioredoxin-like"/>
    <property type="match status" value="1"/>
</dbReference>
<dbReference type="InterPro" id="IPR000866">
    <property type="entry name" value="AhpC/TSA"/>
</dbReference>
<proteinExistence type="predicted"/>
<protein>
    <submittedName>
        <fullName evidence="2">Alkyl hydroperoxide reductase/ Thiol specific antioxidant/ Mal allergen</fullName>
    </submittedName>
</protein>
<sequence>MKVVQLNSLIVGVFASSERVSMKLNCCVLIGLLTTCCWIHLAGHAVAGEFNTVLDIGDPAPEWSELPTTEDTTSSLNDLSDSKVVVLAFTCNSCPYAIDAEERLIALTKDYAEKSVSVIAVNVNSIEEDAMPAMKEKAKEKQFPFAYLYDESQQIARDYGAKYTPQFFVLDADRKIAYMGAMDDSPDGRNVSKPYLRDAIDDVLAGKPVTVSETVPVGCRIRMERQRRSRRAR</sequence>
<dbReference type="PANTHER" id="PTHR43640:SF1">
    <property type="entry name" value="THIOREDOXIN-DEPENDENT PEROXIREDOXIN"/>
    <property type="match status" value="1"/>
</dbReference>
<dbReference type="Proteomes" id="UP000006222">
    <property type="component" value="Unassembled WGS sequence"/>
</dbReference>
<dbReference type="AlphaFoldDB" id="F2AT57"/>
<dbReference type="InterPro" id="IPR036249">
    <property type="entry name" value="Thioredoxin-like_sf"/>
</dbReference>
<comment type="caution">
    <text evidence="2">The sequence shown here is derived from an EMBL/GenBank/DDBJ whole genome shotgun (WGS) entry which is preliminary data.</text>
</comment>
<dbReference type="PANTHER" id="PTHR43640">
    <property type="entry name" value="OS07G0260300 PROTEIN"/>
    <property type="match status" value="1"/>
</dbReference>
<dbReference type="Gene3D" id="3.40.30.10">
    <property type="entry name" value="Glutaredoxin"/>
    <property type="match status" value="1"/>
</dbReference>
<dbReference type="GO" id="GO:0016209">
    <property type="term" value="F:antioxidant activity"/>
    <property type="evidence" value="ECO:0007669"/>
    <property type="project" value="InterPro"/>
</dbReference>
<dbReference type="PROSITE" id="PS51352">
    <property type="entry name" value="THIOREDOXIN_2"/>
    <property type="match status" value="1"/>
</dbReference>
<reference evidence="2 3" key="1">
    <citation type="journal article" date="2013" name="Mar. Genomics">
        <title>Expression of sulfatases in Rhodopirellula baltica and the diversity of sulfatases in the genus Rhodopirellula.</title>
        <authorList>
            <person name="Wegner C.E."/>
            <person name="Richter-Heitmann T."/>
            <person name="Klindworth A."/>
            <person name="Klockow C."/>
            <person name="Richter M."/>
            <person name="Achstetter T."/>
            <person name="Glockner F.O."/>
            <person name="Harder J."/>
        </authorList>
    </citation>
    <scope>NUCLEOTIDE SEQUENCE [LARGE SCALE GENOMIC DNA]</scope>
    <source>
        <strain evidence="2 3">WH47</strain>
    </source>
</reference>
<evidence type="ECO:0000259" key="1">
    <source>
        <dbReference type="PROSITE" id="PS51352"/>
    </source>
</evidence>
<dbReference type="PATRIC" id="fig|991778.3.peg.3078"/>
<feature type="domain" description="Thioredoxin" evidence="1">
    <location>
        <begin position="54"/>
        <end position="205"/>
    </location>
</feature>
<accession>F2AT57</accession>
<evidence type="ECO:0000313" key="3">
    <source>
        <dbReference type="Proteomes" id="UP000006222"/>
    </source>
</evidence>
<evidence type="ECO:0000313" key="2">
    <source>
        <dbReference type="EMBL" id="EGF27175.1"/>
    </source>
</evidence>
<name>F2AT57_RHOBT</name>
<dbReference type="Pfam" id="PF00578">
    <property type="entry name" value="AhpC-TSA"/>
    <property type="match status" value="1"/>
</dbReference>